<name>A0ACC1BBP6_9ROSI</name>
<organism evidence="1 2">
    <name type="scientific">Pistacia atlantica</name>
    <dbReference type="NCBI Taxonomy" id="434234"/>
    <lineage>
        <taxon>Eukaryota</taxon>
        <taxon>Viridiplantae</taxon>
        <taxon>Streptophyta</taxon>
        <taxon>Embryophyta</taxon>
        <taxon>Tracheophyta</taxon>
        <taxon>Spermatophyta</taxon>
        <taxon>Magnoliopsida</taxon>
        <taxon>eudicotyledons</taxon>
        <taxon>Gunneridae</taxon>
        <taxon>Pentapetalae</taxon>
        <taxon>rosids</taxon>
        <taxon>malvids</taxon>
        <taxon>Sapindales</taxon>
        <taxon>Anacardiaceae</taxon>
        <taxon>Pistacia</taxon>
    </lineage>
</organism>
<sequence length="366" mass="41089">MLALEVEGIVKQLAVAGAHEKISAVINLLTTEFTYSGQENRRKGGLTGLAAATVGLTSEAAQYLERVCGMEKGCSVCLEWRRGIAWVFGVENRCSVLLWIAEGEQIMPPVLNSFSDKDIRVRYYACEALYNIAKVVRGDFIIFFYQIFDALCNLSADSDANVRSAAHLLDRLVQDIVTESDQFSIEKFIPLLRERMNVLNPFVRQFLVGWITVLDSVPDINMLGFLPDFLDGLFNMLSDSSHEIRQQADSVLSKFLQDIKNSPSVDYGRMAEILVQRAASPDEFTRLTAIIWINEALNILVQQRTSPEIGDSYIIDVEPNNSNIVHRTHCGTYSCSRKVSLEWIFIITNFVLEVPLAVLDQALIHT</sequence>
<comment type="caution">
    <text evidence="1">The sequence shown here is derived from an EMBL/GenBank/DDBJ whole genome shotgun (WGS) entry which is preliminary data.</text>
</comment>
<accession>A0ACC1BBP6</accession>
<dbReference type="EMBL" id="CM047902">
    <property type="protein sequence ID" value="KAJ0096263.1"/>
    <property type="molecule type" value="Genomic_DNA"/>
</dbReference>
<evidence type="ECO:0000313" key="2">
    <source>
        <dbReference type="Proteomes" id="UP001164250"/>
    </source>
</evidence>
<keyword evidence="2" id="KW-1185">Reference proteome</keyword>
<protein>
    <submittedName>
        <fullName evidence="1">Uncharacterized protein</fullName>
    </submittedName>
</protein>
<gene>
    <name evidence="1" type="ORF">Patl1_15521</name>
</gene>
<dbReference type="Proteomes" id="UP001164250">
    <property type="component" value="Chromosome 6"/>
</dbReference>
<evidence type="ECO:0000313" key="1">
    <source>
        <dbReference type="EMBL" id="KAJ0096263.1"/>
    </source>
</evidence>
<reference evidence="2" key="1">
    <citation type="journal article" date="2023" name="G3 (Bethesda)">
        <title>Genome assembly and association tests identify interacting loci associated with vigor, precocity, and sex in interspecific pistachio rootstocks.</title>
        <authorList>
            <person name="Palmer W."/>
            <person name="Jacygrad E."/>
            <person name="Sagayaradj S."/>
            <person name="Cavanaugh K."/>
            <person name="Han R."/>
            <person name="Bertier L."/>
            <person name="Beede B."/>
            <person name="Kafkas S."/>
            <person name="Golino D."/>
            <person name="Preece J."/>
            <person name="Michelmore R."/>
        </authorList>
    </citation>
    <scope>NUCLEOTIDE SEQUENCE [LARGE SCALE GENOMIC DNA]</scope>
</reference>
<proteinExistence type="predicted"/>